<evidence type="ECO:0000313" key="2">
    <source>
        <dbReference type="Proteomes" id="UP000012160"/>
    </source>
</evidence>
<evidence type="ECO:0000313" key="1">
    <source>
        <dbReference type="EMBL" id="EMO44631.1"/>
    </source>
</evidence>
<organism evidence="1 2">
    <name type="scientific">Leptospira santarosai str. ZUN179</name>
    <dbReference type="NCBI Taxonomy" id="1049985"/>
    <lineage>
        <taxon>Bacteria</taxon>
        <taxon>Pseudomonadati</taxon>
        <taxon>Spirochaetota</taxon>
        <taxon>Spirochaetia</taxon>
        <taxon>Leptospirales</taxon>
        <taxon>Leptospiraceae</taxon>
        <taxon>Leptospira</taxon>
    </lineage>
</organism>
<name>M6UPB8_9LEPT</name>
<sequence length="45" mass="5496">MKIFLIYFPRMIVCWSSVRFSAFAFVFPFSLRTNPVRDEERITYI</sequence>
<dbReference type="EMBL" id="AHOQ02000038">
    <property type="protein sequence ID" value="EMO44631.1"/>
    <property type="molecule type" value="Genomic_DNA"/>
</dbReference>
<proteinExistence type="predicted"/>
<dbReference type="AlphaFoldDB" id="M6UPB8"/>
<dbReference type="Proteomes" id="UP000012160">
    <property type="component" value="Unassembled WGS sequence"/>
</dbReference>
<accession>M6UPB8</accession>
<protein>
    <submittedName>
        <fullName evidence="1">Uncharacterized protein</fullName>
    </submittedName>
</protein>
<reference evidence="1 2" key="1">
    <citation type="submission" date="2013-01" db="EMBL/GenBank/DDBJ databases">
        <authorList>
            <person name="Harkins D.M."/>
            <person name="Durkin A.S."/>
            <person name="Brinkac L.M."/>
            <person name="Haft D.H."/>
            <person name="Selengut J.D."/>
            <person name="Sanka R."/>
            <person name="DePew J."/>
            <person name="Purushe J."/>
            <person name="Matthias M.A."/>
            <person name="Vinetz J.M."/>
            <person name="Sutton G.G."/>
            <person name="Nierman W.C."/>
            <person name="Fouts D.E."/>
        </authorList>
    </citation>
    <scope>NUCLEOTIDE SEQUENCE [LARGE SCALE GENOMIC DNA]</scope>
    <source>
        <strain evidence="1 2">ZUN179</strain>
    </source>
</reference>
<gene>
    <name evidence="1" type="ORF">LEP1GSC187_0096</name>
</gene>
<comment type="caution">
    <text evidence="1">The sequence shown here is derived from an EMBL/GenBank/DDBJ whole genome shotgun (WGS) entry which is preliminary data.</text>
</comment>